<dbReference type="EMBL" id="CP159253">
    <property type="protein sequence ID" value="XCG51379.1"/>
    <property type="molecule type" value="Genomic_DNA"/>
</dbReference>
<protein>
    <submittedName>
        <fullName evidence="1">Uncharacterized protein</fullName>
    </submittedName>
</protein>
<dbReference type="RefSeq" id="WP_353641113.1">
    <property type="nucleotide sequence ID" value="NZ_CP159253.1"/>
</dbReference>
<reference evidence="1" key="1">
    <citation type="submission" date="2024-06" db="EMBL/GenBank/DDBJ databases">
        <title>Mesorhizobium karijinii sp. nov., a symbiont of the iconic Swainsona formosa from arid Australia.</title>
        <authorList>
            <person name="Hill Y.J."/>
            <person name="Watkin E.L.J."/>
            <person name="O'Hara G.W."/>
            <person name="Terpolilli J."/>
            <person name="Tye M.L."/>
            <person name="Kohlmeier M.G."/>
        </authorList>
    </citation>
    <scope>NUCLEOTIDE SEQUENCE</scope>
    <source>
        <strain evidence="1">WSM2240</strain>
    </source>
</reference>
<dbReference type="AlphaFoldDB" id="A0AAU8CXM0"/>
<evidence type="ECO:0000313" key="1">
    <source>
        <dbReference type="EMBL" id="XCG51379.1"/>
    </source>
</evidence>
<sequence length="127" mass="13813">MPRIAISSGPRLPISGRIACCGANGPIVASTALSFGLSRCDFPADLDFGSLKTKEMRTWESSRTVDPAKLDAMAGAWRAIYPPATAVGWFSARRPAKLSLRVYSARRLHPFPSSFTTPFNPIFEARP</sequence>
<name>A0AAU8CXM0_9HYPH</name>
<accession>A0AAU8CXM0</accession>
<organism evidence="1">
    <name type="scientific">Mesorhizobium sp. WSM2240</name>
    <dbReference type="NCBI Taxonomy" id="3228851"/>
    <lineage>
        <taxon>Bacteria</taxon>
        <taxon>Pseudomonadati</taxon>
        <taxon>Pseudomonadota</taxon>
        <taxon>Alphaproteobacteria</taxon>
        <taxon>Hyphomicrobiales</taxon>
        <taxon>Phyllobacteriaceae</taxon>
        <taxon>Mesorhizobium</taxon>
    </lineage>
</organism>
<gene>
    <name evidence="1" type="ORF">ABVK50_13280</name>
</gene>
<proteinExistence type="predicted"/>